<evidence type="ECO:0000313" key="3">
    <source>
        <dbReference type="Proteomes" id="UP001595975"/>
    </source>
</evidence>
<reference evidence="3" key="1">
    <citation type="journal article" date="2019" name="Int. J. Syst. Evol. Microbiol.">
        <title>The Global Catalogue of Microorganisms (GCM) 10K type strain sequencing project: providing services to taxonomists for standard genome sequencing and annotation.</title>
        <authorList>
            <consortium name="The Broad Institute Genomics Platform"/>
            <consortium name="The Broad Institute Genome Sequencing Center for Infectious Disease"/>
            <person name="Wu L."/>
            <person name="Ma J."/>
        </authorList>
    </citation>
    <scope>NUCLEOTIDE SEQUENCE [LARGE SCALE GENOMIC DNA]</scope>
    <source>
        <strain evidence="3">CGMCC 4.1437</strain>
    </source>
</reference>
<accession>A0ABW0X907</accession>
<dbReference type="Proteomes" id="UP001595975">
    <property type="component" value="Unassembled WGS sequence"/>
</dbReference>
<dbReference type="RefSeq" id="WP_380227441.1">
    <property type="nucleotide sequence ID" value="NZ_JBHSOF010000031.1"/>
</dbReference>
<keyword evidence="3" id="KW-1185">Reference proteome</keyword>
<gene>
    <name evidence="2" type="ORF">ACFP3U_22645</name>
</gene>
<feature type="compositionally biased region" description="Basic residues" evidence="1">
    <location>
        <begin position="136"/>
        <end position="147"/>
    </location>
</feature>
<organism evidence="2 3">
    <name type="scientific">Kitasatospora misakiensis</name>
    <dbReference type="NCBI Taxonomy" id="67330"/>
    <lineage>
        <taxon>Bacteria</taxon>
        <taxon>Bacillati</taxon>
        <taxon>Actinomycetota</taxon>
        <taxon>Actinomycetes</taxon>
        <taxon>Kitasatosporales</taxon>
        <taxon>Streptomycetaceae</taxon>
        <taxon>Kitasatospora</taxon>
    </lineage>
</organism>
<evidence type="ECO:0000313" key="2">
    <source>
        <dbReference type="EMBL" id="MFC5665769.1"/>
    </source>
</evidence>
<evidence type="ECO:0000256" key="1">
    <source>
        <dbReference type="SAM" id="MobiDB-lite"/>
    </source>
</evidence>
<protein>
    <submittedName>
        <fullName evidence="2">Uncharacterized protein</fullName>
    </submittedName>
</protein>
<name>A0ABW0X907_9ACTN</name>
<comment type="caution">
    <text evidence="2">The sequence shown here is derived from an EMBL/GenBank/DDBJ whole genome shotgun (WGS) entry which is preliminary data.</text>
</comment>
<proteinExistence type="predicted"/>
<sequence>MLDASNGNGRNSTLITATGSPAGFRLNRGAASSGAVALIIELPWLVRLEVSESTWLTASPPVPSVPKKVETCWSISTAIAPSTTAVRMVRSGPSALTCRGRRRSTYATSSPAPASAVTCGRTIAVPSEPSAMPAKAPKRRSSSRAVP</sequence>
<feature type="region of interest" description="Disordered" evidence="1">
    <location>
        <begin position="126"/>
        <end position="147"/>
    </location>
</feature>
<dbReference type="EMBL" id="JBHSOF010000031">
    <property type="protein sequence ID" value="MFC5665769.1"/>
    <property type="molecule type" value="Genomic_DNA"/>
</dbReference>